<protein>
    <recommendedName>
        <fullName evidence="6">Carboxylic ester hydrolase</fullName>
        <ecNumber evidence="6">3.1.1.-</ecNumber>
    </recommendedName>
</protein>
<dbReference type="InterPro" id="IPR050309">
    <property type="entry name" value="Type-B_Carboxylest/Lipase"/>
</dbReference>
<dbReference type="InterPro" id="IPR029058">
    <property type="entry name" value="AB_hydrolase_fold"/>
</dbReference>
<dbReference type="InterPro" id="IPR019826">
    <property type="entry name" value="Carboxylesterase_B_AS"/>
</dbReference>
<dbReference type="EMBL" id="KQ981193">
    <property type="protein sequence ID" value="KYN45106.1"/>
    <property type="molecule type" value="Genomic_DNA"/>
</dbReference>
<dbReference type="AlphaFoldDB" id="A0A195FXF4"/>
<keyword evidence="5" id="KW-0325">Glycoprotein</keyword>
<evidence type="ECO:0000256" key="1">
    <source>
        <dbReference type="ARBA" id="ARBA00005964"/>
    </source>
</evidence>
<gene>
    <name evidence="8" type="ORF">ALC56_00356</name>
</gene>
<dbReference type="InterPro" id="IPR019819">
    <property type="entry name" value="Carboxylesterase_B_CS"/>
</dbReference>
<dbReference type="Gene3D" id="3.40.50.1820">
    <property type="entry name" value="alpha/beta hydrolase"/>
    <property type="match status" value="1"/>
</dbReference>
<dbReference type="GO" id="GO:0052689">
    <property type="term" value="F:carboxylic ester hydrolase activity"/>
    <property type="evidence" value="ECO:0007669"/>
    <property type="project" value="UniProtKB-KW"/>
</dbReference>
<keyword evidence="4" id="KW-1015">Disulfide bond</keyword>
<evidence type="ECO:0000256" key="5">
    <source>
        <dbReference type="ARBA" id="ARBA00023180"/>
    </source>
</evidence>
<proteinExistence type="inferred from homology"/>
<dbReference type="PROSITE" id="PS00122">
    <property type="entry name" value="CARBOXYLESTERASE_B_1"/>
    <property type="match status" value="1"/>
</dbReference>
<evidence type="ECO:0000256" key="6">
    <source>
        <dbReference type="RuleBase" id="RU361235"/>
    </source>
</evidence>
<evidence type="ECO:0000256" key="4">
    <source>
        <dbReference type="ARBA" id="ARBA00023157"/>
    </source>
</evidence>
<name>A0A195FXF4_9HYME</name>
<dbReference type="SUPFAM" id="SSF53474">
    <property type="entry name" value="alpha/beta-Hydrolases"/>
    <property type="match status" value="1"/>
</dbReference>
<keyword evidence="3 6" id="KW-0378">Hydrolase</keyword>
<dbReference type="PANTHER" id="PTHR11559">
    <property type="entry name" value="CARBOXYLESTERASE"/>
    <property type="match status" value="1"/>
</dbReference>
<dbReference type="STRING" id="34720.A0A195FXF4"/>
<dbReference type="EC" id="3.1.1.-" evidence="6"/>
<dbReference type="Pfam" id="PF00135">
    <property type="entry name" value="COesterase"/>
    <property type="match status" value="1"/>
</dbReference>
<evidence type="ECO:0000259" key="7">
    <source>
        <dbReference type="Pfam" id="PF00135"/>
    </source>
</evidence>
<keyword evidence="9" id="KW-1185">Reference proteome</keyword>
<dbReference type="PROSITE" id="PS00941">
    <property type="entry name" value="CARBOXYLESTERASE_B_2"/>
    <property type="match status" value="1"/>
</dbReference>
<accession>A0A195FXF4</accession>
<evidence type="ECO:0000313" key="8">
    <source>
        <dbReference type="EMBL" id="KYN45106.1"/>
    </source>
</evidence>
<keyword evidence="2" id="KW-0719">Serine esterase</keyword>
<evidence type="ECO:0000256" key="2">
    <source>
        <dbReference type="ARBA" id="ARBA00022487"/>
    </source>
</evidence>
<organism evidence="8 9">
    <name type="scientific">Trachymyrmex septentrionalis</name>
    <dbReference type="NCBI Taxonomy" id="34720"/>
    <lineage>
        <taxon>Eukaryota</taxon>
        <taxon>Metazoa</taxon>
        <taxon>Ecdysozoa</taxon>
        <taxon>Arthropoda</taxon>
        <taxon>Hexapoda</taxon>
        <taxon>Insecta</taxon>
        <taxon>Pterygota</taxon>
        <taxon>Neoptera</taxon>
        <taxon>Endopterygota</taxon>
        <taxon>Hymenoptera</taxon>
        <taxon>Apocrita</taxon>
        <taxon>Aculeata</taxon>
        <taxon>Formicoidea</taxon>
        <taxon>Formicidae</taxon>
        <taxon>Myrmicinae</taxon>
        <taxon>Trachymyrmex</taxon>
    </lineage>
</organism>
<comment type="similarity">
    <text evidence="1 6">Belongs to the type-B carboxylesterase/lipase family.</text>
</comment>
<sequence>MDRPIVTVKQGKLQGIFEENVLGSRYLSFKGIPFAAPPMHGLRFKDPEPPAHWEGIRDASKNAGDICAQMNEMTGEVIGGEDCLYLNIYVPDDIYRKTGNPVMVWIHGGGYLWGSGNDTNVRPDYLLTKGVILVAISYRLGAFGFLNLGHEVASGNQGLKDQVAALKWIKKNIDVFGGDPNNITVFGVSAGSTSTHLLTLSPLSKGLFQKAILQSGVATCDWATIRNQPEANSFKLASKLGNDSKDPKTIVEFLRTKSFAEIVQAQYTVLTPEMARTLFVPFGPTIDDKAKTPFLPCPLSQLLDGGNNIPIMIGATSDEYIFFLRDRYLLIDISENNLKTMYADLPLFVENFTNSKNSSKIERLTKQVKEKYFNDKSEFTADSIPSIIRFLSDLHFNIPIEDFVDMRRKRKHAPTYFYKFSYIGDQMTLTKVLGNKLTGTSHTDDMSYLFYQPSCKANNPAPPAINTKDRKILEILTTMWTNFAKTGHPTPVLDQYVTTSWTPATVNFFNYLDINDDLQLLTITNYDNTLAKEVE</sequence>
<dbReference type="Proteomes" id="UP000078541">
    <property type="component" value="Unassembled WGS sequence"/>
</dbReference>
<evidence type="ECO:0000313" key="9">
    <source>
        <dbReference type="Proteomes" id="UP000078541"/>
    </source>
</evidence>
<feature type="domain" description="Carboxylesterase type B" evidence="7">
    <location>
        <begin position="3"/>
        <end position="519"/>
    </location>
</feature>
<evidence type="ECO:0000256" key="3">
    <source>
        <dbReference type="ARBA" id="ARBA00022801"/>
    </source>
</evidence>
<dbReference type="InterPro" id="IPR002018">
    <property type="entry name" value="CarbesteraseB"/>
</dbReference>
<reference evidence="8 9" key="1">
    <citation type="submission" date="2016-03" db="EMBL/GenBank/DDBJ databases">
        <title>Trachymyrmex septentrionalis WGS genome.</title>
        <authorList>
            <person name="Nygaard S."/>
            <person name="Hu H."/>
            <person name="Boomsma J."/>
            <person name="Zhang G."/>
        </authorList>
    </citation>
    <scope>NUCLEOTIDE SEQUENCE [LARGE SCALE GENOMIC DNA]</scope>
    <source>
        <strain evidence="8">Tsep2-gDNA-1</strain>
        <tissue evidence="8">Whole body</tissue>
    </source>
</reference>